<dbReference type="RefSeq" id="WP_307255865.1">
    <property type="nucleotide sequence ID" value="NZ_JAUSUC010000002.1"/>
</dbReference>
<dbReference type="AlphaFoldDB" id="A0AAJ1SWE9"/>
<sequence length="290" mass="33248">MRNLPFKPPVIIGIILLVMFYIFPLNEAEESIIFFPLNENVHFTSAQTDLDLLAAKKNQSFQVKWSIRSLLQQKAYLRQDIGLLFMNGKLKGLLNEWKQNTDLMEENTIISGRESSYIQAISFHYAEIHNGDEQITSADRITSAKLFVIDSAFSPLTAFKTPSNSEEREWKGVLEKTGLNQQQQIINDASKKYKINLNQFYPISINDLEKYETTPFPNFTLPQTQNILGKLWEGIYKNYFLGIKTADGTIVSPIESTAPIIFIPKTGTELYVITQTKDKELILLKQRINE</sequence>
<keyword evidence="1" id="KW-0472">Membrane</keyword>
<evidence type="ECO:0000256" key="1">
    <source>
        <dbReference type="SAM" id="Phobius"/>
    </source>
</evidence>
<organism evidence="2 3">
    <name type="scientific">Oikeobacillus pervagus</name>
    <dbReference type="NCBI Taxonomy" id="1325931"/>
    <lineage>
        <taxon>Bacteria</taxon>
        <taxon>Bacillati</taxon>
        <taxon>Bacillota</taxon>
        <taxon>Bacilli</taxon>
        <taxon>Bacillales</taxon>
        <taxon>Bacillaceae</taxon>
        <taxon>Oikeobacillus</taxon>
    </lineage>
</organism>
<gene>
    <name evidence="2" type="ORF">J2S13_000263</name>
</gene>
<accession>A0AAJ1SWE9</accession>
<reference evidence="2" key="1">
    <citation type="submission" date="2023-07" db="EMBL/GenBank/DDBJ databases">
        <title>Genomic Encyclopedia of Type Strains, Phase IV (KMG-IV): sequencing the most valuable type-strain genomes for metagenomic binning, comparative biology and taxonomic classification.</title>
        <authorList>
            <person name="Goeker M."/>
        </authorList>
    </citation>
    <scope>NUCLEOTIDE SEQUENCE</scope>
    <source>
        <strain evidence="2">DSM 23947</strain>
    </source>
</reference>
<keyword evidence="3" id="KW-1185">Reference proteome</keyword>
<dbReference type="Proteomes" id="UP001237207">
    <property type="component" value="Unassembled WGS sequence"/>
</dbReference>
<evidence type="ECO:0000313" key="2">
    <source>
        <dbReference type="EMBL" id="MDQ0213869.1"/>
    </source>
</evidence>
<keyword evidence="1" id="KW-0812">Transmembrane</keyword>
<feature type="transmembrane region" description="Helical" evidence="1">
    <location>
        <begin position="6"/>
        <end position="23"/>
    </location>
</feature>
<name>A0AAJ1SWE9_9BACI</name>
<protein>
    <submittedName>
        <fullName evidence="2">Uncharacterized protein</fullName>
    </submittedName>
</protein>
<evidence type="ECO:0000313" key="3">
    <source>
        <dbReference type="Proteomes" id="UP001237207"/>
    </source>
</evidence>
<keyword evidence="1" id="KW-1133">Transmembrane helix</keyword>
<comment type="caution">
    <text evidence="2">The sequence shown here is derived from an EMBL/GenBank/DDBJ whole genome shotgun (WGS) entry which is preliminary data.</text>
</comment>
<dbReference type="EMBL" id="JAUSUC010000002">
    <property type="protein sequence ID" value="MDQ0213869.1"/>
    <property type="molecule type" value="Genomic_DNA"/>
</dbReference>
<proteinExistence type="predicted"/>